<dbReference type="SMART" id="SM00857">
    <property type="entry name" value="Resolvase"/>
    <property type="match status" value="1"/>
</dbReference>
<dbReference type="InterPro" id="IPR011109">
    <property type="entry name" value="DNA_bind_recombinase_dom"/>
</dbReference>
<dbReference type="PROSITE" id="PS51737">
    <property type="entry name" value="RECOMBINASE_DNA_BIND"/>
    <property type="match status" value="1"/>
</dbReference>
<dbReference type="RefSeq" id="WP_160987035.1">
    <property type="nucleotide sequence ID" value="NZ_WVTD01000017.1"/>
</dbReference>
<evidence type="ECO:0000259" key="2">
    <source>
        <dbReference type="PROSITE" id="PS51736"/>
    </source>
</evidence>
<evidence type="ECO:0000313" key="4">
    <source>
        <dbReference type="EMBL" id="MYL99593.1"/>
    </source>
</evidence>
<dbReference type="Pfam" id="PF00239">
    <property type="entry name" value="Resolvase"/>
    <property type="match status" value="1"/>
</dbReference>
<dbReference type="Gene3D" id="3.90.1750.20">
    <property type="entry name" value="Putative Large Serine Recombinase, Chain B, Domain 2"/>
    <property type="match status" value="1"/>
</dbReference>
<dbReference type="AlphaFoldDB" id="A0A7X4K9P4"/>
<dbReference type="EMBL" id="WVTD01000017">
    <property type="protein sequence ID" value="MYL99593.1"/>
    <property type="molecule type" value="Genomic_DNA"/>
</dbReference>
<proteinExistence type="predicted"/>
<organism evidence="4 5">
    <name type="scientific">Novosphingobium silvae</name>
    <dbReference type="NCBI Taxonomy" id="2692619"/>
    <lineage>
        <taxon>Bacteria</taxon>
        <taxon>Pseudomonadati</taxon>
        <taxon>Pseudomonadota</taxon>
        <taxon>Alphaproteobacteria</taxon>
        <taxon>Sphingomonadales</taxon>
        <taxon>Sphingomonadaceae</taxon>
        <taxon>Novosphingobium</taxon>
    </lineage>
</organism>
<dbReference type="Pfam" id="PF13408">
    <property type="entry name" value="Zn_ribbon_recom"/>
    <property type="match status" value="1"/>
</dbReference>
<feature type="domain" description="Recombinase" evidence="3">
    <location>
        <begin position="153"/>
        <end position="296"/>
    </location>
</feature>
<keyword evidence="5" id="KW-1185">Reference proteome</keyword>
<dbReference type="SUPFAM" id="SSF53041">
    <property type="entry name" value="Resolvase-like"/>
    <property type="match status" value="1"/>
</dbReference>
<dbReference type="InterPro" id="IPR006119">
    <property type="entry name" value="Resolv_N"/>
</dbReference>
<sequence>MRTLIYARYSSQLQNSRSIDQQVEVCRERAAREGWAVIDVFMDYAIGGGAGTNEAQRPGLAAMLSRVEQGDIEQVLVDTTSRIARNQGDSHHIRDRLNYWGTRLFTLGDGEIDRFKGAIKGLLDEQQRVELRHNIKRGQRDTVAQGRSPAGIAYGYRTANRIDPNGRPVRGLREIDAEQAEIVRRIFRDYAAGISPVAIAQRLNAEGVPGPRGDRWRATTIRPDRTRGNGMLQNQLYIGRIIHNRTSKVIEPVTRTVRIRPNPPEQWVIEDVPHLRILDQDLWDEVQNGLRRLEGTVPHKARRARHLLSGLGFCGECGSPYIVRSRTYWGCSGRREGNNCSNNRTVANADYEERVLQGLKRHMLDPRLVAIWVKEFHEERTRRTADLKRERRDLERKLSESSAKVTRLVDAISGGAGEFQEIRDALTKARADRDAAAAQLAELEALPVITLHPAIAEDYRRQVQELTAAISDPAARDGAMPAIRQLIDRIVLRPAKGERGIEIEVEGRLAAIVALATGRKVEPVSTAKVERVAGIEPA</sequence>
<feature type="domain" description="Resolvase/invertase-type recombinase catalytic" evidence="2">
    <location>
        <begin position="2"/>
        <end position="159"/>
    </location>
</feature>
<comment type="caution">
    <text evidence="4">The sequence shown here is derived from an EMBL/GenBank/DDBJ whole genome shotgun (WGS) entry which is preliminary data.</text>
</comment>
<evidence type="ECO:0000256" key="1">
    <source>
        <dbReference type="SAM" id="Coils"/>
    </source>
</evidence>
<dbReference type="GO" id="GO:0003677">
    <property type="term" value="F:DNA binding"/>
    <property type="evidence" value="ECO:0007669"/>
    <property type="project" value="InterPro"/>
</dbReference>
<dbReference type="PROSITE" id="PS51736">
    <property type="entry name" value="RECOMBINASES_3"/>
    <property type="match status" value="1"/>
</dbReference>
<dbReference type="GO" id="GO:0000150">
    <property type="term" value="F:DNA strand exchange activity"/>
    <property type="evidence" value="ECO:0007669"/>
    <property type="project" value="InterPro"/>
</dbReference>
<keyword evidence="1" id="KW-0175">Coiled coil</keyword>
<protein>
    <submittedName>
        <fullName evidence="4">Recombinase family protein</fullName>
    </submittedName>
</protein>
<accession>A0A7X4K9P4</accession>
<gene>
    <name evidence="4" type="ORF">GR702_17670</name>
</gene>
<evidence type="ECO:0000259" key="3">
    <source>
        <dbReference type="PROSITE" id="PS51737"/>
    </source>
</evidence>
<reference evidence="4 5" key="1">
    <citation type="submission" date="2019-12" db="EMBL/GenBank/DDBJ databases">
        <authorList>
            <person name="Feng G."/>
            <person name="Zhu H."/>
        </authorList>
    </citation>
    <scope>NUCLEOTIDE SEQUENCE [LARGE SCALE GENOMIC DNA]</scope>
    <source>
        <strain evidence="4 5">FGD1</strain>
    </source>
</reference>
<dbReference type="InterPro" id="IPR025827">
    <property type="entry name" value="Zn_ribbon_recom_dom"/>
</dbReference>
<dbReference type="InterPro" id="IPR050639">
    <property type="entry name" value="SSR_resolvase"/>
</dbReference>
<dbReference type="PANTHER" id="PTHR30461">
    <property type="entry name" value="DNA-INVERTASE FROM LAMBDOID PROPHAGE"/>
    <property type="match status" value="1"/>
</dbReference>
<dbReference type="Proteomes" id="UP000465810">
    <property type="component" value="Unassembled WGS sequence"/>
</dbReference>
<dbReference type="InterPro" id="IPR038109">
    <property type="entry name" value="DNA_bind_recomb_sf"/>
</dbReference>
<dbReference type="PANTHER" id="PTHR30461:SF23">
    <property type="entry name" value="DNA RECOMBINASE-RELATED"/>
    <property type="match status" value="1"/>
</dbReference>
<name>A0A7X4K9P4_9SPHN</name>
<dbReference type="InterPro" id="IPR036162">
    <property type="entry name" value="Resolvase-like_N_sf"/>
</dbReference>
<feature type="coiled-coil region" evidence="1">
    <location>
        <begin position="377"/>
        <end position="446"/>
    </location>
</feature>
<evidence type="ECO:0000313" key="5">
    <source>
        <dbReference type="Proteomes" id="UP000465810"/>
    </source>
</evidence>
<dbReference type="Pfam" id="PF07508">
    <property type="entry name" value="Recombinase"/>
    <property type="match status" value="1"/>
</dbReference>
<dbReference type="CDD" id="cd00338">
    <property type="entry name" value="Ser_Recombinase"/>
    <property type="match status" value="1"/>
</dbReference>
<dbReference type="Gene3D" id="3.40.50.1390">
    <property type="entry name" value="Resolvase, N-terminal catalytic domain"/>
    <property type="match status" value="1"/>
</dbReference>